<organism evidence="2 3">
    <name type="scientific">Levilactobacillus tongjiangensis</name>
    <dbReference type="NCBI Taxonomy" id="2486023"/>
    <lineage>
        <taxon>Bacteria</taxon>
        <taxon>Bacillati</taxon>
        <taxon>Bacillota</taxon>
        <taxon>Bacilli</taxon>
        <taxon>Lactobacillales</taxon>
        <taxon>Lactobacillaceae</taxon>
        <taxon>Levilactobacillus</taxon>
    </lineage>
</organism>
<dbReference type="GO" id="GO:0004386">
    <property type="term" value="F:helicase activity"/>
    <property type="evidence" value="ECO:0007669"/>
    <property type="project" value="UniProtKB-KW"/>
</dbReference>
<evidence type="ECO:0000259" key="1">
    <source>
        <dbReference type="PROSITE" id="PS50164"/>
    </source>
</evidence>
<keyword evidence="2" id="KW-0547">Nucleotide-binding</keyword>
<proteinExistence type="predicted"/>
<evidence type="ECO:0000313" key="2">
    <source>
        <dbReference type="EMBL" id="MFC6206564.1"/>
    </source>
</evidence>
<keyword evidence="2" id="KW-0347">Helicase</keyword>
<dbReference type="Proteomes" id="UP001596254">
    <property type="component" value="Unassembled WGS sequence"/>
</dbReference>
<protein>
    <submittedName>
        <fullName evidence="2">DNA/RNA helicase domain-containing protein</fullName>
    </submittedName>
</protein>
<dbReference type="EMBL" id="JBHSSK010000009">
    <property type="protein sequence ID" value="MFC6206564.1"/>
    <property type="molecule type" value="Genomic_DNA"/>
</dbReference>
<gene>
    <name evidence="2" type="ORF">ACFP1G_03595</name>
</gene>
<dbReference type="SUPFAM" id="SSF52540">
    <property type="entry name" value="P-loop containing nucleoside triphosphate hydrolases"/>
    <property type="match status" value="1"/>
</dbReference>
<name>A0ABW1SPY6_9LACO</name>
<dbReference type="InterPro" id="IPR000305">
    <property type="entry name" value="GIY-YIG_endonuc"/>
</dbReference>
<accession>A0ABW1SPY6</accession>
<dbReference type="PROSITE" id="PS50164">
    <property type="entry name" value="GIY_YIG"/>
    <property type="match status" value="1"/>
</dbReference>
<dbReference type="RefSeq" id="WP_125691145.1">
    <property type="nucleotide sequence ID" value="NZ_JBHSSK010000009.1"/>
</dbReference>
<dbReference type="Pfam" id="PF01541">
    <property type="entry name" value="GIY-YIG"/>
    <property type="match status" value="1"/>
</dbReference>
<dbReference type="InterPro" id="IPR018647">
    <property type="entry name" value="SLFN_3-like_DNA/RNA_helicase"/>
</dbReference>
<keyword evidence="2" id="KW-0067">ATP-binding</keyword>
<dbReference type="CDD" id="cd10439">
    <property type="entry name" value="GIY-YIG_COG3410"/>
    <property type="match status" value="1"/>
</dbReference>
<dbReference type="Pfam" id="PF09848">
    <property type="entry name" value="SLFN-g3_helicase"/>
    <property type="match status" value="1"/>
</dbReference>
<keyword evidence="3" id="KW-1185">Reference proteome</keyword>
<evidence type="ECO:0000313" key="3">
    <source>
        <dbReference type="Proteomes" id="UP001596254"/>
    </source>
</evidence>
<dbReference type="InterPro" id="IPR027417">
    <property type="entry name" value="P-loop_NTPase"/>
</dbReference>
<reference evidence="3" key="1">
    <citation type="journal article" date="2019" name="Int. J. Syst. Evol. Microbiol.">
        <title>The Global Catalogue of Microorganisms (GCM) 10K type strain sequencing project: providing services to taxonomists for standard genome sequencing and annotation.</title>
        <authorList>
            <consortium name="The Broad Institute Genomics Platform"/>
            <consortium name="The Broad Institute Genome Sequencing Center for Infectious Disease"/>
            <person name="Wu L."/>
            <person name="Ma J."/>
        </authorList>
    </citation>
    <scope>NUCLEOTIDE SEQUENCE [LARGE SCALE GENOMIC DNA]</scope>
    <source>
        <strain evidence="3">CCM 8905</strain>
    </source>
</reference>
<keyword evidence="2" id="KW-0378">Hydrolase</keyword>
<comment type="caution">
    <text evidence="2">The sequence shown here is derived from an EMBL/GenBank/DDBJ whole genome shotgun (WGS) entry which is preliminary data.</text>
</comment>
<sequence length="575" mass="66068">MSELPKPVVEQGAFSQTGLDEIKKRVTGNHVELLLEYPTVYIVYDQDKPNAYQVYVGETNDIEQRTQQHLNDDVHVRKDWQYLADSPDSQLLVIGHPHFNKSLTLDIENNMMLYMSGVDSVKKLNNRRENQQNKYYTANEKGPIFSAIWRKLHRVNPNIFPIEEIVRDSALFKASPFHELTKEQDNARNRILRRIKTVFRSKEDHQLILVEGEAGSGKTVLLSTLFYQLWQLGEDLNYTEFKTANNYLLVNHDEQVKVYQNIAEKLGMQVANVSKPTTFINHHSPDEQVDVVLVDEAHLLWTQGKQSYRGHNQLKDIMARAKLTVAVFDVKQMLKTEGYWTPGEVRKLESQVKQQGNLIQFKQQLRMDASEATTTWIRNLIDRRVVTKIPQDSKYELKIFDDPVAMYQAIVAKSQDETHGLSRILATFDWPFKLKDKAIDMVTVGELSLPWNLQLPLAQNQRGQAKHLAWAEQHQTIGEVGSTYTIQGFDLNYSGVILGPSVKYRNGKIVFDPSVSQNVNATRKRTLPNGTKKHVDNELLPNELNVLLTRGVHGLYIYAVDDELRAALLQESKHK</sequence>
<feature type="domain" description="GIY-YIG" evidence="1">
    <location>
        <begin position="36"/>
        <end position="126"/>
    </location>
</feature>
<dbReference type="Gene3D" id="3.40.50.300">
    <property type="entry name" value="P-loop containing nucleotide triphosphate hydrolases"/>
    <property type="match status" value="1"/>
</dbReference>